<evidence type="ECO:0000256" key="1">
    <source>
        <dbReference type="SAM" id="Phobius"/>
    </source>
</evidence>
<protein>
    <submittedName>
        <fullName evidence="2">Uncharacterized protein</fullName>
    </submittedName>
</protein>
<evidence type="ECO:0000313" key="3">
    <source>
        <dbReference type="Proteomes" id="UP000309984"/>
    </source>
</evidence>
<gene>
    <name evidence="2" type="ORF">C1S79_03000</name>
</gene>
<accession>A0AA94RGI6</accession>
<dbReference type="EMBL" id="POTM01000010">
    <property type="protein sequence ID" value="TLH74437.1"/>
    <property type="molecule type" value="Genomic_DNA"/>
</dbReference>
<feature type="transmembrane region" description="Helical" evidence="1">
    <location>
        <begin position="122"/>
        <end position="141"/>
    </location>
</feature>
<dbReference type="AlphaFoldDB" id="A0AA94RGI6"/>
<evidence type="ECO:0000313" key="2">
    <source>
        <dbReference type="EMBL" id="TLH74437.1"/>
    </source>
</evidence>
<organism evidence="2 3">
    <name type="scientific">Mycolicibacterium phocaicum</name>
    <dbReference type="NCBI Taxonomy" id="319706"/>
    <lineage>
        <taxon>Bacteria</taxon>
        <taxon>Bacillati</taxon>
        <taxon>Actinomycetota</taxon>
        <taxon>Actinomycetes</taxon>
        <taxon>Mycobacteriales</taxon>
        <taxon>Mycobacteriaceae</taxon>
        <taxon>Mycolicibacterium</taxon>
    </lineage>
</organism>
<feature type="transmembrane region" description="Helical" evidence="1">
    <location>
        <begin position="87"/>
        <end position="110"/>
    </location>
</feature>
<name>A0AA94RGI6_9MYCO</name>
<comment type="caution">
    <text evidence="2">The sequence shown here is derived from an EMBL/GenBank/DDBJ whole genome shotgun (WGS) entry which is preliminary data.</text>
</comment>
<feature type="transmembrane region" description="Helical" evidence="1">
    <location>
        <begin position="153"/>
        <end position="170"/>
    </location>
</feature>
<proteinExistence type="predicted"/>
<keyword evidence="1" id="KW-0812">Transmembrane</keyword>
<reference evidence="2 3" key="1">
    <citation type="submission" date="2018-01" db="EMBL/GenBank/DDBJ databases">
        <title>Comparative genomics of Mycobacterium mucogenicum and Mycobacterium neoaurum clade members emphasizing tRNA and non-coding RNA.</title>
        <authorList>
            <person name="Behra P.R.K."/>
            <person name="Pettersson B.M.F."/>
            <person name="Das S."/>
            <person name="Dasgupta S."/>
            <person name="Kirsebom L.A."/>
        </authorList>
    </citation>
    <scope>NUCLEOTIDE SEQUENCE [LARGE SCALE GENOMIC DNA]</scope>
    <source>
        <strain evidence="2 3">DSM 45104</strain>
    </source>
</reference>
<feature type="transmembrane region" description="Helical" evidence="1">
    <location>
        <begin position="12"/>
        <end position="34"/>
    </location>
</feature>
<keyword evidence="3" id="KW-1185">Reference proteome</keyword>
<dbReference type="Proteomes" id="UP000309984">
    <property type="component" value="Unassembled WGS sequence"/>
</dbReference>
<dbReference type="RefSeq" id="WP_138247888.1">
    <property type="nucleotide sequence ID" value="NZ_AP022616.1"/>
</dbReference>
<sequence length="182" mass="19591">MSCVELHGRRFVTARIAHVTGAVSWWVFVVARLMTEMNSAPMNFGLPRRYADYDESIFGVGLGHKDFGWTAYEPLTGHPPSSLNDGFFIMNVLSTVAVVALAITAIAAVVEAISVARWPTGIATILAPITGGAIILSALYHGTGFGGGLKLNLLIVFALVLVGIAIRELWSRVWAPRPTRAE</sequence>
<keyword evidence="1" id="KW-0472">Membrane</keyword>
<keyword evidence="1" id="KW-1133">Transmembrane helix</keyword>